<feature type="binding site" evidence="8">
    <location>
        <begin position="75"/>
        <end position="77"/>
    </location>
    <ligand>
        <name>NADP(+)</name>
        <dbReference type="ChEBI" id="CHEBI:58349"/>
    </ligand>
</feature>
<accession>A0A3D9IVW0</accession>
<evidence type="ECO:0000313" key="12">
    <source>
        <dbReference type="Proteomes" id="UP000256869"/>
    </source>
</evidence>
<dbReference type="InterPro" id="IPR006115">
    <property type="entry name" value="6PGDH_NADP-bd"/>
</dbReference>
<reference evidence="11 12" key="1">
    <citation type="submission" date="2018-07" db="EMBL/GenBank/DDBJ databases">
        <title>Genomic Encyclopedia of Type Strains, Phase III (KMG-III): the genomes of soil and plant-associated and newly described type strains.</title>
        <authorList>
            <person name="Whitman W."/>
        </authorList>
    </citation>
    <scope>NUCLEOTIDE SEQUENCE [LARGE SCALE GENOMIC DNA]</scope>
    <source>
        <strain evidence="11 12">CECT 8236</strain>
    </source>
</reference>
<dbReference type="GO" id="GO:0019521">
    <property type="term" value="P:D-gluconate metabolic process"/>
    <property type="evidence" value="ECO:0007669"/>
    <property type="project" value="UniProtKB-KW"/>
</dbReference>
<dbReference type="Gene3D" id="1.10.1040.10">
    <property type="entry name" value="N-(1-d-carboxylethyl)-l-norvaline Dehydrogenase, domain 2"/>
    <property type="match status" value="1"/>
</dbReference>
<dbReference type="InterPro" id="IPR006114">
    <property type="entry name" value="6PGDH_C"/>
</dbReference>
<dbReference type="InterPro" id="IPR036291">
    <property type="entry name" value="NAD(P)-bd_dom_sf"/>
</dbReference>
<organism evidence="11 12">
    <name type="scientific">Cohnella lupini</name>
    <dbReference type="NCBI Taxonomy" id="1294267"/>
    <lineage>
        <taxon>Bacteria</taxon>
        <taxon>Bacillati</taxon>
        <taxon>Bacillota</taxon>
        <taxon>Bacilli</taxon>
        <taxon>Bacillales</taxon>
        <taxon>Paenibacillaceae</taxon>
        <taxon>Cohnella</taxon>
    </lineage>
</organism>
<dbReference type="GO" id="GO:0006098">
    <property type="term" value="P:pentose-phosphate shunt"/>
    <property type="evidence" value="ECO:0007669"/>
    <property type="project" value="UniProtKB-UniPathway"/>
</dbReference>
<evidence type="ECO:0000256" key="9">
    <source>
        <dbReference type="RuleBase" id="RU000485"/>
    </source>
</evidence>
<feature type="binding site" evidence="7">
    <location>
        <position position="453"/>
    </location>
    <ligand>
        <name>substrate</name>
        <note>ligand shared between dimeric partners</note>
    </ligand>
</feature>
<feature type="binding site" description="in other chain" evidence="7">
    <location>
        <position position="103"/>
    </location>
    <ligand>
        <name>substrate</name>
        <note>ligand shared between dimeric partners</note>
    </ligand>
</feature>
<sequence>MSNANIGVVGLAVMGRNLALNIESRGFTVAVYNRSREKTDDLLNTDGQGKKLVAAYSVEEFVNSLEKPRKILIMVQAGAGTDATIESLIPHLDQGDIIIDGGNAYFPDTQRRSKDLTAQGFHFIGTGVSGGEEGALKGPSIMPGGPLEAYRLVEPILTGISAKVNGDPCCTYIGPDGAGHYVKMVHNGIEYGDMQLICEAYQLLKDVLGVSTDELHGIFGEWNKGELDSYLIEITTDIFSQKDPETGKPMIDVILDAAGQKGTGKWTSQSALDLGVPLSIITESVFSRFLSAMKEERVAASKVLKGPQTKPFQGDKAAFIESVRKALFASKICSYAQGFAQMRAASEEYGWDLRYGDIAMIFRGGCIIRARFLQNIKDAYDREPELRNLLLDEYFKGVVESYQDAWREVVSTAIAYGIPVPSFASAIAYYDSYRSERLPANLLQAQRDYFGAHTFKRLDKEGSFHHNWMNS</sequence>
<evidence type="ECO:0000256" key="1">
    <source>
        <dbReference type="ARBA" id="ARBA00008419"/>
    </source>
</evidence>
<dbReference type="Gene3D" id="3.40.50.720">
    <property type="entry name" value="NAD(P)-binding Rossmann-like Domain"/>
    <property type="match status" value="1"/>
</dbReference>
<dbReference type="SUPFAM" id="SSF51735">
    <property type="entry name" value="NAD(P)-binding Rossmann-fold domains"/>
    <property type="match status" value="1"/>
</dbReference>
<feature type="binding site" description="in other chain" evidence="7">
    <location>
        <position position="288"/>
    </location>
    <ligand>
        <name>substrate</name>
        <note>ligand shared between dimeric partners</note>
    </ligand>
</feature>
<dbReference type="Proteomes" id="UP000256869">
    <property type="component" value="Unassembled WGS sequence"/>
</dbReference>
<dbReference type="InterPro" id="IPR006184">
    <property type="entry name" value="6PGdom_BS"/>
</dbReference>
<dbReference type="InterPro" id="IPR006113">
    <property type="entry name" value="6PGDH_Gnd/GntZ"/>
</dbReference>
<comment type="catalytic activity">
    <reaction evidence="5 9">
        <text>6-phospho-D-gluconate + NADP(+) = D-ribulose 5-phosphate + CO2 + NADPH</text>
        <dbReference type="Rhea" id="RHEA:10116"/>
        <dbReference type="ChEBI" id="CHEBI:16526"/>
        <dbReference type="ChEBI" id="CHEBI:57783"/>
        <dbReference type="ChEBI" id="CHEBI:58121"/>
        <dbReference type="ChEBI" id="CHEBI:58349"/>
        <dbReference type="ChEBI" id="CHEBI:58759"/>
        <dbReference type="EC" id="1.1.1.44"/>
    </reaction>
</comment>
<dbReference type="NCBIfam" id="TIGR00873">
    <property type="entry name" value="gnd"/>
    <property type="match status" value="1"/>
</dbReference>
<feature type="active site" description="Proton donor" evidence="6">
    <location>
        <position position="190"/>
    </location>
</feature>
<evidence type="ECO:0000256" key="6">
    <source>
        <dbReference type="PIRSR" id="PIRSR000109-1"/>
    </source>
</evidence>
<comment type="similarity">
    <text evidence="1 5 9">Belongs to the 6-phosphogluconate dehydrogenase family.</text>
</comment>
<feature type="binding site" evidence="8">
    <location>
        <begin position="33"/>
        <end position="35"/>
    </location>
    <ligand>
        <name>NADP(+)</name>
        <dbReference type="ChEBI" id="CHEBI:58349"/>
    </ligand>
</feature>
<dbReference type="PANTHER" id="PTHR11811">
    <property type="entry name" value="6-PHOSPHOGLUCONATE DEHYDROGENASE"/>
    <property type="match status" value="1"/>
</dbReference>
<feature type="binding site" description="in other chain" evidence="7">
    <location>
        <begin position="129"/>
        <end position="131"/>
    </location>
    <ligand>
        <name>substrate</name>
        <note>ligand shared between dimeric partners</note>
    </ligand>
</feature>
<dbReference type="InterPro" id="IPR006183">
    <property type="entry name" value="Pgluconate_DH"/>
</dbReference>
<feature type="binding site" evidence="8">
    <location>
        <position position="103"/>
    </location>
    <ligand>
        <name>NADP(+)</name>
        <dbReference type="ChEBI" id="CHEBI:58349"/>
    </ligand>
</feature>
<evidence type="ECO:0000256" key="8">
    <source>
        <dbReference type="PIRSR" id="PIRSR000109-3"/>
    </source>
</evidence>
<dbReference type="FunFam" id="1.10.1040.10:FF:000002">
    <property type="entry name" value="6-phosphogluconate dehydrogenase, decarboxylating"/>
    <property type="match status" value="1"/>
</dbReference>
<dbReference type="SUPFAM" id="SSF48179">
    <property type="entry name" value="6-phosphogluconate dehydrogenase C-terminal domain-like"/>
    <property type="match status" value="1"/>
</dbReference>
<dbReference type="RefSeq" id="WP_115990832.1">
    <property type="nucleotide sequence ID" value="NZ_QRDY01000001.1"/>
</dbReference>
<dbReference type="FunFam" id="3.40.50.720:FF:000007">
    <property type="entry name" value="6-phosphogluconate dehydrogenase, decarboxylating"/>
    <property type="match status" value="1"/>
</dbReference>
<dbReference type="NCBIfam" id="NF006765">
    <property type="entry name" value="PRK09287.1"/>
    <property type="match status" value="1"/>
</dbReference>
<comment type="pathway">
    <text evidence="5 9">Carbohydrate degradation; pentose phosphate pathway; D-ribulose 5-phosphate from D-glucose 6-phosphate (oxidative stage): step 3/3.</text>
</comment>
<evidence type="ECO:0000313" key="11">
    <source>
        <dbReference type="EMBL" id="RED65862.1"/>
    </source>
</evidence>
<name>A0A3D9IVW0_9BACL</name>
<comment type="function">
    <text evidence="5">Catalyzes the oxidative decarboxylation of 6-phosphogluconate to ribulose 5-phosphate and CO(2), with concomitant reduction of NADP to NADPH.</text>
</comment>
<keyword evidence="5 9" id="KW-0521">NADP</keyword>
<dbReference type="FunFam" id="1.20.5.320:FF:000001">
    <property type="entry name" value="6-phosphogluconate dehydrogenase, decarboxylating"/>
    <property type="match status" value="1"/>
</dbReference>
<proteinExistence type="inferred from homology"/>
<evidence type="ECO:0000256" key="4">
    <source>
        <dbReference type="ARBA" id="ARBA00023064"/>
    </source>
</evidence>
<dbReference type="Gene3D" id="1.20.5.320">
    <property type="entry name" value="6-Phosphogluconate Dehydrogenase, domain 3"/>
    <property type="match status" value="1"/>
</dbReference>
<feature type="binding site" description="in other chain" evidence="7">
    <location>
        <position position="191"/>
    </location>
    <ligand>
        <name>substrate</name>
        <note>ligand shared between dimeric partners</note>
    </ligand>
</feature>
<dbReference type="AlphaFoldDB" id="A0A3D9IVW0"/>
<evidence type="ECO:0000256" key="3">
    <source>
        <dbReference type="ARBA" id="ARBA00023002"/>
    </source>
</evidence>
<dbReference type="Pfam" id="PF03446">
    <property type="entry name" value="NAD_binding_2"/>
    <property type="match status" value="1"/>
</dbReference>
<feature type="binding site" description="in other chain" evidence="7">
    <location>
        <begin position="186"/>
        <end position="187"/>
    </location>
    <ligand>
        <name>substrate</name>
        <note>ligand shared between dimeric partners</note>
    </ligand>
</feature>
<dbReference type="OrthoDB" id="9804542at2"/>
<gene>
    <name evidence="11" type="ORF">DFP95_101358</name>
</gene>
<dbReference type="InterPro" id="IPR013328">
    <property type="entry name" value="6PGD_dom2"/>
</dbReference>
<feature type="binding site" evidence="7">
    <location>
        <position position="447"/>
    </location>
    <ligand>
        <name>substrate</name>
        <note>ligand shared between dimeric partners</note>
    </ligand>
</feature>
<protein>
    <recommendedName>
        <fullName evidence="5 9">6-phosphogluconate dehydrogenase, decarboxylating</fullName>
        <ecNumber evidence="5 9">1.1.1.44</ecNumber>
    </recommendedName>
</protein>
<dbReference type="SMART" id="SM01350">
    <property type="entry name" value="6PGD"/>
    <property type="match status" value="1"/>
</dbReference>
<comment type="subunit">
    <text evidence="2 5">Homodimer.</text>
</comment>
<feature type="binding site" description="in other chain" evidence="7">
    <location>
        <position position="261"/>
    </location>
    <ligand>
        <name>substrate</name>
        <note>ligand shared between dimeric partners</note>
    </ligand>
</feature>
<feature type="active site" description="Proton acceptor" evidence="6">
    <location>
        <position position="183"/>
    </location>
</feature>
<dbReference type="GO" id="GO:0004616">
    <property type="term" value="F:phosphogluconate dehydrogenase (decarboxylating) activity"/>
    <property type="evidence" value="ECO:0007669"/>
    <property type="project" value="UniProtKB-EC"/>
</dbReference>
<dbReference type="Pfam" id="PF00393">
    <property type="entry name" value="6PGD"/>
    <property type="match status" value="1"/>
</dbReference>
<dbReference type="PROSITE" id="PS00461">
    <property type="entry name" value="6PGD"/>
    <property type="match status" value="1"/>
</dbReference>
<comment type="caution">
    <text evidence="11">The sequence shown here is derived from an EMBL/GenBank/DDBJ whole genome shotgun (WGS) entry which is preliminary data.</text>
</comment>
<evidence type="ECO:0000256" key="2">
    <source>
        <dbReference type="ARBA" id="ARBA00011738"/>
    </source>
</evidence>
<feature type="binding site" evidence="8">
    <location>
        <begin position="10"/>
        <end position="15"/>
    </location>
    <ligand>
        <name>NADP(+)</name>
        <dbReference type="ChEBI" id="CHEBI:58349"/>
    </ligand>
</feature>
<evidence type="ECO:0000259" key="10">
    <source>
        <dbReference type="SMART" id="SM01350"/>
    </source>
</evidence>
<keyword evidence="3 5" id="KW-0560">Oxidoreductase</keyword>
<dbReference type="PRINTS" id="PR00076">
    <property type="entry name" value="6PGDHDRGNASE"/>
</dbReference>
<keyword evidence="5 9" id="KW-0570">Pentose shunt</keyword>
<keyword evidence="4 9" id="KW-0311">Gluconate utilization</keyword>
<dbReference type="InterPro" id="IPR008927">
    <property type="entry name" value="6-PGluconate_DH-like_C_sf"/>
</dbReference>
<evidence type="ECO:0000256" key="7">
    <source>
        <dbReference type="PIRSR" id="PIRSR000109-2"/>
    </source>
</evidence>
<dbReference type="UniPathway" id="UPA00115">
    <property type="reaction ID" value="UER00410"/>
</dbReference>
<dbReference type="EMBL" id="QRDY01000001">
    <property type="protein sequence ID" value="RED65862.1"/>
    <property type="molecule type" value="Genomic_DNA"/>
</dbReference>
<keyword evidence="12" id="KW-1185">Reference proteome</keyword>
<dbReference type="GO" id="GO:0050661">
    <property type="term" value="F:NADP binding"/>
    <property type="evidence" value="ECO:0007669"/>
    <property type="project" value="InterPro"/>
</dbReference>
<evidence type="ECO:0000256" key="5">
    <source>
        <dbReference type="PIRNR" id="PIRNR000109"/>
    </source>
</evidence>
<feature type="domain" description="6-phosphogluconate dehydrogenase C-terminal" evidence="10">
    <location>
        <begin position="179"/>
        <end position="469"/>
    </location>
</feature>
<dbReference type="PIRSF" id="PIRSF000109">
    <property type="entry name" value="6PGD"/>
    <property type="match status" value="1"/>
</dbReference>
<dbReference type="EC" id="1.1.1.44" evidence="5 9"/>